<proteinExistence type="inferred from homology"/>
<dbReference type="EC" id="3.1.3.7" evidence="6"/>
<dbReference type="GO" id="GO:0000287">
    <property type="term" value="F:magnesium ion binding"/>
    <property type="evidence" value="ECO:0007669"/>
    <property type="project" value="UniProtKB-UniRule"/>
</dbReference>
<evidence type="ECO:0000313" key="8">
    <source>
        <dbReference type="EMBL" id="BAT59186.1"/>
    </source>
</evidence>
<keyword evidence="2 6" id="KW-1003">Cell membrane</keyword>
<keyword evidence="4 6" id="KW-0378">Hydrolase</keyword>
<evidence type="ECO:0000256" key="3">
    <source>
        <dbReference type="ARBA" id="ARBA00022519"/>
    </source>
</evidence>
<evidence type="ECO:0000256" key="4">
    <source>
        <dbReference type="ARBA" id="ARBA00022801"/>
    </source>
</evidence>
<feature type="binding site" evidence="7">
    <location>
        <position position="92"/>
    </location>
    <ligand>
        <name>Mg(2+)</name>
        <dbReference type="ChEBI" id="CHEBI:18420"/>
        <label>1</label>
        <note>catalytic</note>
    </ligand>
</feature>
<name>A0A0S3PTG2_9BRAD</name>
<feature type="binding site" evidence="6">
    <location>
        <position position="92"/>
    </location>
    <ligand>
        <name>Mg(2+)</name>
        <dbReference type="ChEBI" id="CHEBI:18420"/>
        <label>1</label>
    </ligand>
</feature>
<dbReference type="AlphaFoldDB" id="A0A0S3PTG2"/>
<dbReference type="NCBIfam" id="TIGR01331">
    <property type="entry name" value="bisphos_cysQ"/>
    <property type="match status" value="1"/>
</dbReference>
<dbReference type="InterPro" id="IPR020550">
    <property type="entry name" value="Inositol_monophosphatase_CS"/>
</dbReference>
<reference evidence="8 9" key="1">
    <citation type="submission" date="2015-08" db="EMBL/GenBank/DDBJ databases">
        <title>Investigation of the bacterial diversity of lava forest soil.</title>
        <authorList>
            <person name="Lee J.S."/>
        </authorList>
    </citation>
    <scope>NUCLEOTIDE SEQUENCE [LARGE SCALE GENOMIC DNA]</scope>
    <source>
        <strain evidence="8 9">GJW-30</strain>
    </source>
</reference>
<dbReference type="HAMAP" id="MF_02095">
    <property type="entry name" value="CysQ"/>
    <property type="match status" value="1"/>
</dbReference>
<dbReference type="Proteomes" id="UP000236884">
    <property type="component" value="Chromosome"/>
</dbReference>
<dbReference type="InterPro" id="IPR000760">
    <property type="entry name" value="Inositol_monophosphatase-like"/>
</dbReference>
<evidence type="ECO:0000256" key="5">
    <source>
        <dbReference type="ARBA" id="ARBA00023136"/>
    </source>
</evidence>
<dbReference type="Pfam" id="PF00459">
    <property type="entry name" value="Inositol_P"/>
    <property type="match status" value="1"/>
</dbReference>
<comment type="cofactor">
    <cofactor evidence="6 7">
        <name>Mg(2+)</name>
        <dbReference type="ChEBI" id="CHEBI:18420"/>
    </cofactor>
</comment>
<dbReference type="Gene3D" id="3.30.540.10">
    <property type="entry name" value="Fructose-1,6-Bisphosphatase, subunit A, domain 1"/>
    <property type="match status" value="1"/>
</dbReference>
<dbReference type="GO" id="GO:0000103">
    <property type="term" value="P:sulfate assimilation"/>
    <property type="evidence" value="ECO:0007669"/>
    <property type="project" value="TreeGrafter"/>
</dbReference>
<accession>A0A0S3PTG2</accession>
<evidence type="ECO:0000256" key="7">
    <source>
        <dbReference type="PIRSR" id="PIRSR600760-2"/>
    </source>
</evidence>
<feature type="binding site" evidence="7">
    <location>
        <position position="218"/>
    </location>
    <ligand>
        <name>Mg(2+)</name>
        <dbReference type="ChEBI" id="CHEBI:18420"/>
        <label>1</label>
        <note>catalytic</note>
    </ligand>
</feature>
<evidence type="ECO:0000313" key="9">
    <source>
        <dbReference type="Proteomes" id="UP000236884"/>
    </source>
</evidence>
<organism evidence="8 9">
    <name type="scientific">Variibacter gotjawalensis</name>
    <dbReference type="NCBI Taxonomy" id="1333996"/>
    <lineage>
        <taxon>Bacteria</taxon>
        <taxon>Pseudomonadati</taxon>
        <taxon>Pseudomonadota</taxon>
        <taxon>Alphaproteobacteria</taxon>
        <taxon>Hyphomicrobiales</taxon>
        <taxon>Nitrobacteraceae</taxon>
        <taxon>Variibacter</taxon>
    </lineage>
</organism>
<dbReference type="EMBL" id="AP014946">
    <property type="protein sequence ID" value="BAT59186.1"/>
    <property type="molecule type" value="Genomic_DNA"/>
</dbReference>
<dbReference type="InterPro" id="IPR050725">
    <property type="entry name" value="CysQ/Inositol_MonoPase"/>
</dbReference>
<dbReference type="KEGG" id="vgo:GJW-30_1_01717"/>
<feature type="binding site" evidence="6">
    <location>
        <position position="218"/>
    </location>
    <ligand>
        <name>substrate</name>
    </ligand>
</feature>
<keyword evidence="6 7" id="KW-0460">Magnesium</keyword>
<feature type="binding site" evidence="7">
    <location>
        <position position="94"/>
    </location>
    <ligand>
        <name>Mg(2+)</name>
        <dbReference type="ChEBI" id="CHEBI:18420"/>
        <label>1</label>
        <note>catalytic</note>
    </ligand>
</feature>
<feature type="binding site" evidence="6">
    <location>
        <position position="95"/>
    </location>
    <ligand>
        <name>Mg(2+)</name>
        <dbReference type="ChEBI" id="CHEBI:18420"/>
        <label>2</label>
    </ligand>
</feature>
<feature type="binding site" evidence="6">
    <location>
        <position position="74"/>
    </location>
    <ligand>
        <name>substrate</name>
    </ligand>
</feature>
<feature type="binding site" evidence="6">
    <location>
        <position position="74"/>
    </location>
    <ligand>
        <name>Mg(2+)</name>
        <dbReference type="ChEBI" id="CHEBI:18420"/>
        <label>1</label>
    </ligand>
</feature>
<protein>
    <recommendedName>
        <fullName evidence="6">3'(2'),5'-bisphosphate nucleotidase CysQ</fullName>
        <ecNumber evidence="6">3.1.3.7</ecNumber>
    </recommendedName>
    <alternativeName>
        <fullName evidence="6">3'(2'),5-bisphosphonucleoside 3'(2')-phosphohydrolase</fullName>
    </alternativeName>
    <alternativeName>
        <fullName evidence="6">3'-phosphoadenosine 5'-phosphate phosphatase</fullName>
        <shortName evidence="6">PAP phosphatase</shortName>
    </alternativeName>
</protein>
<dbReference type="PRINTS" id="PR00377">
    <property type="entry name" value="IMPHPHTASES"/>
</dbReference>
<dbReference type="PANTHER" id="PTHR43028:SF5">
    <property type="entry name" value="3'(2'),5'-BISPHOSPHATE NUCLEOTIDASE 1"/>
    <property type="match status" value="1"/>
</dbReference>
<dbReference type="Gene3D" id="3.40.190.80">
    <property type="match status" value="1"/>
</dbReference>
<comment type="similarity">
    <text evidence="1 6">Belongs to the inositol monophosphatase superfamily. CysQ family.</text>
</comment>
<keyword evidence="9" id="KW-1185">Reference proteome</keyword>
<feature type="binding site" evidence="7">
    <location>
        <position position="74"/>
    </location>
    <ligand>
        <name>Mg(2+)</name>
        <dbReference type="ChEBI" id="CHEBI:18420"/>
        <label>1</label>
        <note>catalytic</note>
    </ligand>
</feature>
<dbReference type="OrthoDB" id="9785695at2"/>
<gene>
    <name evidence="6 8" type="primary">cysQ</name>
    <name evidence="8" type="ORF">GJW-30_1_01717</name>
</gene>
<feature type="binding site" evidence="7">
    <location>
        <position position="95"/>
    </location>
    <ligand>
        <name>Mg(2+)</name>
        <dbReference type="ChEBI" id="CHEBI:18420"/>
        <label>1</label>
        <note>catalytic</note>
    </ligand>
</feature>
<keyword evidence="6 7" id="KW-0479">Metal-binding</keyword>
<keyword evidence="5 6" id="KW-0472">Membrane</keyword>
<dbReference type="CDD" id="cd01638">
    <property type="entry name" value="CysQ"/>
    <property type="match status" value="1"/>
</dbReference>
<dbReference type="SUPFAM" id="SSF56655">
    <property type="entry name" value="Carbohydrate phosphatase"/>
    <property type="match status" value="1"/>
</dbReference>
<feature type="binding site" evidence="6">
    <location>
        <position position="218"/>
    </location>
    <ligand>
        <name>Mg(2+)</name>
        <dbReference type="ChEBI" id="CHEBI:18420"/>
        <label>2</label>
    </ligand>
</feature>
<feature type="binding site" evidence="6">
    <location>
        <position position="92"/>
    </location>
    <ligand>
        <name>Mg(2+)</name>
        <dbReference type="ChEBI" id="CHEBI:18420"/>
        <label>2</label>
    </ligand>
</feature>
<dbReference type="GO" id="GO:0050427">
    <property type="term" value="P:3'-phosphoadenosine 5'-phosphosulfate metabolic process"/>
    <property type="evidence" value="ECO:0007669"/>
    <property type="project" value="TreeGrafter"/>
</dbReference>
<evidence type="ECO:0000256" key="2">
    <source>
        <dbReference type="ARBA" id="ARBA00022475"/>
    </source>
</evidence>
<dbReference type="GO" id="GO:0046854">
    <property type="term" value="P:phosphatidylinositol phosphate biosynthetic process"/>
    <property type="evidence" value="ECO:0007669"/>
    <property type="project" value="InterPro"/>
</dbReference>
<sequence length="270" mass="27625">MSMSLNLNDAEAARLLEAMTTIAAQASAAILAIAAPKTRTKADASPVTEADEAAEAVIVQGLRAISPSIAIVSEESATAETPAPTGPFFMVDPLDGTREFIAGRNEYTVNISLIVDGEPTLGVVTAPALGLAWRGRPGRAERLSLDGSNAAEIRVRSWPAAGAMALVSRSHLDPASVALLERLPGIAQTECGSAVKFCRVAEGAADLYPRLAPTREWDVAAGHAVLKAAGGCVVRPDGSRIPYGDAAGGFLIPSFVAVGDLAAAANLCAA</sequence>
<dbReference type="GO" id="GO:0005886">
    <property type="term" value="C:plasma membrane"/>
    <property type="evidence" value="ECO:0007669"/>
    <property type="project" value="UniProtKB-SubCell"/>
</dbReference>
<comment type="catalytic activity">
    <reaction evidence="6">
        <text>adenosine 3',5'-bisphosphate + H2O = AMP + phosphate</text>
        <dbReference type="Rhea" id="RHEA:10040"/>
        <dbReference type="ChEBI" id="CHEBI:15377"/>
        <dbReference type="ChEBI" id="CHEBI:43474"/>
        <dbReference type="ChEBI" id="CHEBI:58343"/>
        <dbReference type="ChEBI" id="CHEBI:456215"/>
        <dbReference type="EC" id="3.1.3.7"/>
    </reaction>
</comment>
<comment type="subcellular location">
    <subcellularLocation>
        <location evidence="6">Cell inner membrane</location>
        <topology evidence="6">Peripheral membrane protein</topology>
        <orientation evidence="6">Cytoplasmic side</orientation>
    </subcellularLocation>
</comment>
<feature type="binding site" evidence="6">
    <location>
        <position position="94"/>
    </location>
    <ligand>
        <name>Mg(2+)</name>
        <dbReference type="ChEBI" id="CHEBI:18420"/>
        <label>1</label>
    </ligand>
</feature>
<comment type="function">
    <text evidence="6">Converts adenosine-3',5'-bisphosphate (PAP) to AMP.</text>
</comment>
<evidence type="ECO:0000256" key="6">
    <source>
        <dbReference type="HAMAP-Rule" id="MF_02095"/>
    </source>
</evidence>
<dbReference type="PROSITE" id="PS00630">
    <property type="entry name" value="IMP_2"/>
    <property type="match status" value="1"/>
</dbReference>
<evidence type="ECO:0000256" key="1">
    <source>
        <dbReference type="ARBA" id="ARBA00005289"/>
    </source>
</evidence>
<feature type="binding site" evidence="6">
    <location>
        <begin position="94"/>
        <end position="97"/>
    </location>
    <ligand>
        <name>substrate</name>
    </ligand>
</feature>
<keyword evidence="3 6" id="KW-0997">Cell inner membrane</keyword>
<dbReference type="PANTHER" id="PTHR43028">
    <property type="entry name" value="3'(2'),5'-BISPHOSPHATE NUCLEOTIDASE 1"/>
    <property type="match status" value="1"/>
</dbReference>
<dbReference type="GO" id="GO:0008441">
    <property type="term" value="F:3'(2'),5'-bisphosphate nucleotidase activity"/>
    <property type="evidence" value="ECO:0007669"/>
    <property type="project" value="UniProtKB-UniRule"/>
</dbReference>
<dbReference type="InterPro" id="IPR006240">
    <property type="entry name" value="CysQ"/>
</dbReference>